<proteinExistence type="predicted"/>
<gene>
    <name evidence="1" type="ORF">ALC57_16299</name>
</gene>
<dbReference type="AlphaFoldDB" id="A0A195DF78"/>
<name>A0A195DF78_9HYME</name>
<protein>
    <submittedName>
        <fullName evidence="1">Uncharacterized protein</fullName>
    </submittedName>
</protein>
<dbReference type="Proteomes" id="UP000078492">
    <property type="component" value="Unassembled WGS sequence"/>
</dbReference>
<reference evidence="1 2" key="1">
    <citation type="submission" date="2015-09" db="EMBL/GenBank/DDBJ databases">
        <title>Trachymyrmex cornetzi WGS genome.</title>
        <authorList>
            <person name="Nygaard S."/>
            <person name="Hu H."/>
            <person name="Boomsma J."/>
            <person name="Zhang G."/>
        </authorList>
    </citation>
    <scope>NUCLEOTIDE SEQUENCE [LARGE SCALE GENOMIC DNA]</scope>
    <source>
        <strain evidence="1">Tcor2-1</strain>
        <tissue evidence="1">Whole body</tissue>
    </source>
</reference>
<sequence length="167" mass="19189">RLGDTRCNVLTPKHVSFCMKLYRSVIQCRAAIFLPDGLPFYSKKLFKEQLLVHLADNDPDACVHLTFLRYKELAIVEVDRSRRSTFRDRWTTIPKISKFVMGQLCPAGILCRQKVSQERNRLSKQEVDLPTIVALPLMPASRTSEKRPNIDLVALGSTTLQLELFWV</sequence>
<evidence type="ECO:0000313" key="2">
    <source>
        <dbReference type="Proteomes" id="UP000078492"/>
    </source>
</evidence>
<dbReference type="EMBL" id="KQ980905">
    <property type="protein sequence ID" value="KYN11516.1"/>
    <property type="molecule type" value="Genomic_DNA"/>
</dbReference>
<accession>A0A195DF78</accession>
<organism evidence="1 2">
    <name type="scientific">Trachymyrmex cornetzi</name>
    <dbReference type="NCBI Taxonomy" id="471704"/>
    <lineage>
        <taxon>Eukaryota</taxon>
        <taxon>Metazoa</taxon>
        <taxon>Ecdysozoa</taxon>
        <taxon>Arthropoda</taxon>
        <taxon>Hexapoda</taxon>
        <taxon>Insecta</taxon>
        <taxon>Pterygota</taxon>
        <taxon>Neoptera</taxon>
        <taxon>Endopterygota</taxon>
        <taxon>Hymenoptera</taxon>
        <taxon>Apocrita</taxon>
        <taxon>Aculeata</taxon>
        <taxon>Formicoidea</taxon>
        <taxon>Formicidae</taxon>
        <taxon>Myrmicinae</taxon>
        <taxon>Trachymyrmex</taxon>
    </lineage>
</organism>
<keyword evidence="2" id="KW-1185">Reference proteome</keyword>
<evidence type="ECO:0000313" key="1">
    <source>
        <dbReference type="EMBL" id="KYN11516.1"/>
    </source>
</evidence>
<feature type="non-terminal residue" evidence="1">
    <location>
        <position position="1"/>
    </location>
</feature>